<dbReference type="InterPro" id="IPR001254">
    <property type="entry name" value="Trypsin_dom"/>
</dbReference>
<dbReference type="InterPro" id="IPR043504">
    <property type="entry name" value="Peptidase_S1_PA_chymotrypsin"/>
</dbReference>
<name>A0A0K0F1A8_STRVS</name>
<dbReference type="PROSITE" id="PS50240">
    <property type="entry name" value="TRYPSIN_DOM"/>
    <property type="match status" value="1"/>
</dbReference>
<dbReference type="PROSITE" id="PS00134">
    <property type="entry name" value="TRYPSIN_HIS"/>
    <property type="match status" value="1"/>
</dbReference>
<dbReference type="PANTHER" id="PTHR24260">
    <property type="match status" value="1"/>
</dbReference>
<evidence type="ECO:0000313" key="3">
    <source>
        <dbReference type="WBParaSite" id="SVE_0257900.1"/>
    </source>
</evidence>
<dbReference type="InterPro" id="IPR051333">
    <property type="entry name" value="CLIP_Serine_Protease"/>
</dbReference>
<evidence type="ECO:0000313" key="2">
    <source>
        <dbReference type="Proteomes" id="UP000035680"/>
    </source>
</evidence>
<reference evidence="2" key="1">
    <citation type="submission" date="2014-07" db="EMBL/GenBank/DDBJ databases">
        <authorList>
            <person name="Martin A.A"/>
            <person name="De Silva N."/>
        </authorList>
    </citation>
    <scope>NUCLEOTIDE SEQUENCE</scope>
</reference>
<organism evidence="2 3">
    <name type="scientific">Strongyloides venezuelensis</name>
    <name type="common">Threadworm</name>
    <dbReference type="NCBI Taxonomy" id="75913"/>
    <lineage>
        <taxon>Eukaryota</taxon>
        <taxon>Metazoa</taxon>
        <taxon>Ecdysozoa</taxon>
        <taxon>Nematoda</taxon>
        <taxon>Chromadorea</taxon>
        <taxon>Rhabditida</taxon>
        <taxon>Tylenchina</taxon>
        <taxon>Panagrolaimomorpha</taxon>
        <taxon>Strongyloidoidea</taxon>
        <taxon>Strongyloididae</taxon>
        <taxon>Strongyloides</taxon>
    </lineage>
</organism>
<feature type="domain" description="Peptidase S1" evidence="1">
    <location>
        <begin position="598"/>
        <end position="859"/>
    </location>
</feature>
<dbReference type="Pfam" id="PF00089">
    <property type="entry name" value="Trypsin"/>
    <property type="match status" value="1"/>
</dbReference>
<keyword evidence="2" id="KW-1185">Reference proteome</keyword>
<dbReference type="SMART" id="SM00020">
    <property type="entry name" value="Tryp_SPc"/>
    <property type="match status" value="1"/>
</dbReference>
<proteinExistence type="predicted"/>
<sequence>MKSVKKSGNSYGFETLVDSGIPWMARIVNHNRTTVCNGILVTQLHVLTNFGCLEGMEKLIEQQSDYNHLYDRYQVRIGEQSSKDVCDYNSDVLLNCSSKVLVRYINVLHLRHPAMPNDLKYGVIELNRPVTSIPHACIYQYQMDFLGLEERRKVENVFSFMWGVNYDKTFNNFELNVYYYKETFDFKNKRFANSFGCKIREDYTMVIEELENGRWKSILKGAPLLRKIKDNQFGVYGIGEDTCVKKFNNDIKHIQELFFVTFKSAQYFLFDSLNEINHDEEHVGNEFHDISKFYDNRTCGMIRKRDNLSYKSDFFENEAYYPWILSIVKGDHACMGTLISKMHVITSYECVYNTLKVEGKRKFEDHLKGVIVTQSKKYCTFWTSNGNIKIFGNDSAYNCINFDIQYREAFQIFNTASTNYKNLSVILVLKEPFQDVPHVCLNDIFNPSNYTEVSKKYLVHYDTTLSDDNDEIVYLAQYTLTKVSEKELGFNNPEISVTNHNFKYICGRSTGSSIFFKSIQGKHYLYQIQKGFGVCYDKTKSFYYNEEYDFIKSVFKRLPMIKYDTSPFVYNLKKLQYYDYENCGRSSINLEVIYEFLISGGYDINDNRAIPWAVQIRTKTLSCSGVLVSQRHVITAAHCILNTDESSFWYHDKKIVYDTEIVIGNYCNENKDVDGECINKGKVQIRGINRLLYNFKNGYRKQRNDIVVIELDVPIIGVTHICLPFLHDKYKFDKRKTLITFGYGTTKRGRGVINAKFHNRLKRFIYSNPDSVRNCTPPFAPINSTEYLCTDVNVHLGVCPGDSGGGLMQKTFNNRYILIGVNSRTVSCIYMELTDLNFEKPNIFVQVEEYKDEILNFMHETKSYYSENS</sequence>
<dbReference type="AlphaFoldDB" id="A0A0K0F1A8"/>
<accession>A0A0K0F1A8</accession>
<dbReference type="GO" id="GO:0004252">
    <property type="term" value="F:serine-type endopeptidase activity"/>
    <property type="evidence" value="ECO:0007669"/>
    <property type="project" value="InterPro"/>
</dbReference>
<dbReference type="PRINTS" id="PR00722">
    <property type="entry name" value="CHYMOTRYPSIN"/>
</dbReference>
<dbReference type="Gene3D" id="2.40.10.10">
    <property type="entry name" value="Trypsin-like serine proteases"/>
    <property type="match status" value="3"/>
</dbReference>
<protein>
    <submittedName>
        <fullName evidence="3">Peptidase S1 domain-containing protein</fullName>
    </submittedName>
</protein>
<dbReference type="InterPro" id="IPR009003">
    <property type="entry name" value="Peptidase_S1_PA"/>
</dbReference>
<dbReference type="WBParaSite" id="SVE_0257900.1">
    <property type="protein sequence ID" value="SVE_0257900.1"/>
    <property type="gene ID" value="SVE_0257900"/>
</dbReference>
<evidence type="ECO:0000259" key="1">
    <source>
        <dbReference type="PROSITE" id="PS50240"/>
    </source>
</evidence>
<dbReference type="InterPro" id="IPR018114">
    <property type="entry name" value="TRYPSIN_HIS"/>
</dbReference>
<dbReference type="Proteomes" id="UP000035680">
    <property type="component" value="Unassembled WGS sequence"/>
</dbReference>
<dbReference type="SUPFAM" id="SSF50494">
    <property type="entry name" value="Trypsin-like serine proteases"/>
    <property type="match status" value="3"/>
</dbReference>
<dbReference type="InterPro" id="IPR001314">
    <property type="entry name" value="Peptidase_S1A"/>
</dbReference>
<dbReference type="GO" id="GO:0006508">
    <property type="term" value="P:proteolysis"/>
    <property type="evidence" value="ECO:0007669"/>
    <property type="project" value="InterPro"/>
</dbReference>
<dbReference type="STRING" id="75913.A0A0K0F1A8"/>
<reference evidence="3" key="2">
    <citation type="submission" date="2015-08" db="UniProtKB">
        <authorList>
            <consortium name="WormBaseParasite"/>
        </authorList>
    </citation>
    <scope>IDENTIFICATION</scope>
</reference>
<dbReference type="PANTHER" id="PTHR24260:SF141">
    <property type="entry name" value="TRYPSIN-LIKE PROTEASE TRY-5"/>
    <property type="match status" value="1"/>
</dbReference>